<dbReference type="Pfam" id="PF03372">
    <property type="entry name" value="Exo_endo_phos"/>
    <property type="match status" value="1"/>
</dbReference>
<reference evidence="14" key="1">
    <citation type="journal article" date="2023" name="Nat. Commun.">
        <title>Diploid and tetraploid genomes of Acorus and the evolution of monocots.</title>
        <authorList>
            <person name="Ma L."/>
            <person name="Liu K.W."/>
            <person name="Li Z."/>
            <person name="Hsiao Y.Y."/>
            <person name="Qi Y."/>
            <person name="Fu T."/>
            <person name="Tang G.D."/>
            <person name="Zhang D."/>
            <person name="Sun W.H."/>
            <person name="Liu D.K."/>
            <person name="Li Y."/>
            <person name="Chen G.Z."/>
            <person name="Liu X.D."/>
            <person name="Liao X.Y."/>
            <person name="Jiang Y.T."/>
            <person name="Yu X."/>
            <person name="Hao Y."/>
            <person name="Huang J."/>
            <person name="Zhao X.W."/>
            <person name="Ke S."/>
            <person name="Chen Y.Y."/>
            <person name="Wu W.L."/>
            <person name="Hsu J.L."/>
            <person name="Lin Y.F."/>
            <person name="Huang M.D."/>
            <person name="Li C.Y."/>
            <person name="Huang L."/>
            <person name="Wang Z.W."/>
            <person name="Zhao X."/>
            <person name="Zhong W.Y."/>
            <person name="Peng D.H."/>
            <person name="Ahmad S."/>
            <person name="Lan S."/>
            <person name="Zhang J.S."/>
            <person name="Tsai W.C."/>
            <person name="Van de Peer Y."/>
            <person name="Liu Z.J."/>
        </authorList>
    </citation>
    <scope>NUCLEOTIDE SEQUENCE</scope>
    <source>
        <strain evidence="14">CP</strain>
    </source>
</reference>
<dbReference type="AlphaFoldDB" id="A0AAV9FF38"/>
<evidence type="ECO:0000256" key="4">
    <source>
        <dbReference type="ARBA" id="ARBA00022771"/>
    </source>
</evidence>
<evidence type="ECO:0000256" key="11">
    <source>
        <dbReference type="PIRSR" id="PIRSR604808-3"/>
    </source>
</evidence>
<evidence type="ECO:0000256" key="6">
    <source>
        <dbReference type="ARBA" id="ARBA00022833"/>
    </source>
</evidence>
<keyword evidence="7 10" id="KW-0460">Magnesium</keyword>
<dbReference type="EMBL" id="JAUJYO010000001">
    <property type="protein sequence ID" value="KAK1324342.1"/>
    <property type="molecule type" value="Genomic_DNA"/>
</dbReference>
<proteinExistence type="inferred from homology"/>
<feature type="active site" description="Proton donor/acceptor" evidence="9">
    <location>
        <position position="201"/>
    </location>
</feature>
<dbReference type="GO" id="GO:0006284">
    <property type="term" value="P:base-excision repair"/>
    <property type="evidence" value="ECO:0007669"/>
    <property type="project" value="TreeGrafter"/>
</dbReference>
<evidence type="ECO:0000256" key="7">
    <source>
        <dbReference type="ARBA" id="ARBA00022842"/>
    </source>
</evidence>
<keyword evidence="6" id="KW-0862">Zinc</keyword>
<accession>A0AAV9FF38</accession>
<keyword evidence="15" id="KW-1185">Reference proteome</keyword>
<keyword evidence="5" id="KW-0378">Hydrolase</keyword>
<dbReference type="PANTHER" id="PTHR22748">
    <property type="entry name" value="AP ENDONUCLEASE"/>
    <property type="match status" value="1"/>
</dbReference>
<dbReference type="InterPro" id="IPR036691">
    <property type="entry name" value="Endo/exonu/phosph_ase_sf"/>
</dbReference>
<organism evidence="14 15">
    <name type="scientific">Acorus calamus</name>
    <name type="common">Sweet flag</name>
    <dbReference type="NCBI Taxonomy" id="4465"/>
    <lineage>
        <taxon>Eukaryota</taxon>
        <taxon>Viridiplantae</taxon>
        <taxon>Streptophyta</taxon>
        <taxon>Embryophyta</taxon>
        <taxon>Tracheophyta</taxon>
        <taxon>Spermatophyta</taxon>
        <taxon>Magnoliopsida</taxon>
        <taxon>Liliopsida</taxon>
        <taxon>Acoraceae</taxon>
        <taxon>Acorus</taxon>
    </lineage>
</organism>
<evidence type="ECO:0000256" key="9">
    <source>
        <dbReference type="PIRSR" id="PIRSR604808-1"/>
    </source>
</evidence>
<feature type="active site" evidence="9">
    <location>
        <position position="160"/>
    </location>
</feature>
<dbReference type="InterPro" id="IPR010666">
    <property type="entry name" value="Znf_GRF"/>
</dbReference>
<name>A0AAV9FF38_ACOCL</name>
<dbReference type="PANTHER" id="PTHR22748:SF4">
    <property type="entry name" value="DNA-(APURINIC OR APYRIMIDINIC SITE) ENDONUCLEASE 2"/>
    <property type="match status" value="1"/>
</dbReference>
<dbReference type="SUPFAM" id="SSF56219">
    <property type="entry name" value="DNase I-like"/>
    <property type="match status" value="1"/>
</dbReference>
<feature type="binding site" evidence="10">
    <location>
        <position position="201"/>
    </location>
    <ligand>
        <name>Mg(2+)</name>
        <dbReference type="ChEBI" id="CHEBI:18420"/>
        <label>1</label>
    </ligand>
</feature>
<evidence type="ECO:0000256" key="5">
    <source>
        <dbReference type="ARBA" id="ARBA00022801"/>
    </source>
</evidence>
<evidence type="ECO:0000256" key="8">
    <source>
        <dbReference type="ARBA" id="ARBA00023242"/>
    </source>
</evidence>
<sequence>MVKIVTYNVNGLRPRVAQHGSLLRLLNSLDADIICFQELKLSRQDLSGHLIMAQGYESFVSLNRKKMKIHFGYSGVATFCRVGSAFSSTEVALPVAAEEGFTGALGCSRRGDGMKKESLLDLFDNMEGLEELTDEDLYVIDQEGRCVITDHGHFVLFNIYGPRAEEDDKERIDFKQNFFKMLQRRWESLLNQGRRVFVVGDLNIAPAAIDDCCGAGPEFEDNSFRKWMRSLFVENGGPFFDVFRAKHPERKEAYTCWCPRDGSEVLNYGTRIDHILVAGQCMHPTHDSEHNFIKCHVTHCDILTQFKRWKPANDPKWRGGISTKLEGSDHVPVYILLSNIPCIPLHNTPSLAARYIPEVHGLQQTIVSLLTRKQLTSSNPNLSEMRYACFQENSMITENSSSPDGSGQISGANSEHEPLCVTCSSSIKDNADLESEIERSVSLHSTSIVGEAQDVTMIAQMSARNTMASQCSQTTKKRARQSTCSQRTLRSFFKSCNDSAKSDFHISPTHTLLNQVELSDGKHSSMERIPNEMVEESSSHLAESTIETVSQEGDANLQYQGNIDLEFSSTGGKESSALLEWKRIQQRMQSSIPLCGHGEPCVARSVKKGPNLGRGFYVCARPKGPMSNPESSCNFFQWATHRRQNRSDTTLVEWYIAEDRWHHLGLNMSSRFIFGNHQILDYTEMFPYYDLQWELTSDCWLCTCITTISASLHCSTVTYLFHYFN</sequence>
<dbReference type="Gene3D" id="3.60.10.10">
    <property type="entry name" value="Endonuclease/exonuclease/phosphatase"/>
    <property type="match status" value="1"/>
</dbReference>
<evidence type="ECO:0000256" key="3">
    <source>
        <dbReference type="ARBA" id="ARBA00022723"/>
    </source>
</evidence>
<gene>
    <name evidence="14" type="ORF">QJS10_CPA01g00414</name>
</gene>
<keyword evidence="8" id="KW-0539">Nucleus</keyword>
<evidence type="ECO:0000256" key="1">
    <source>
        <dbReference type="ARBA" id="ARBA00007092"/>
    </source>
</evidence>
<comment type="similarity">
    <text evidence="1">Belongs to the DNA repair enzymes AP/ExoA family.</text>
</comment>
<dbReference type="GO" id="GO:0008311">
    <property type="term" value="F:double-stranded DNA 3'-5' DNA exonuclease activity"/>
    <property type="evidence" value="ECO:0007669"/>
    <property type="project" value="TreeGrafter"/>
</dbReference>
<feature type="binding site" evidence="10">
    <location>
        <position position="330"/>
    </location>
    <ligand>
        <name>Mg(2+)</name>
        <dbReference type="ChEBI" id="CHEBI:18420"/>
        <label>1</label>
    </ligand>
</feature>
<dbReference type="GO" id="GO:0008081">
    <property type="term" value="F:phosphoric diester hydrolase activity"/>
    <property type="evidence" value="ECO:0007669"/>
    <property type="project" value="TreeGrafter"/>
</dbReference>
<dbReference type="GO" id="GO:0005634">
    <property type="term" value="C:nucleus"/>
    <property type="evidence" value="ECO:0007669"/>
    <property type="project" value="TreeGrafter"/>
</dbReference>
<dbReference type="PROSITE" id="PS51999">
    <property type="entry name" value="ZF_GRF"/>
    <property type="match status" value="1"/>
</dbReference>
<dbReference type="PROSITE" id="PS51435">
    <property type="entry name" value="AP_NUCLEASE_F1_4"/>
    <property type="match status" value="1"/>
</dbReference>
<evidence type="ECO:0000313" key="14">
    <source>
        <dbReference type="EMBL" id="KAK1324342.1"/>
    </source>
</evidence>
<feature type="domain" description="GRF-type" evidence="13">
    <location>
        <begin position="595"/>
        <end position="642"/>
    </location>
</feature>
<keyword evidence="3 10" id="KW-0479">Metal-binding</keyword>
<dbReference type="InterPro" id="IPR004808">
    <property type="entry name" value="AP_endonuc_1"/>
</dbReference>
<comment type="cofactor">
    <cofactor evidence="10">
        <name>Mg(2+)</name>
        <dbReference type="ChEBI" id="CHEBI:18420"/>
    </cofactor>
    <cofactor evidence="10">
        <name>Mn(2+)</name>
        <dbReference type="ChEBI" id="CHEBI:29035"/>
    </cofactor>
    <text evidence="10">Probably binds two magnesium or manganese ions per subunit.</text>
</comment>
<evidence type="ECO:0000256" key="2">
    <source>
        <dbReference type="ARBA" id="ARBA00013541"/>
    </source>
</evidence>
<feature type="binding site" evidence="10">
    <location>
        <position position="38"/>
    </location>
    <ligand>
        <name>Mg(2+)</name>
        <dbReference type="ChEBI" id="CHEBI:18420"/>
        <label>1</label>
    </ligand>
</feature>
<keyword evidence="10" id="KW-0464">Manganese</keyword>
<evidence type="ECO:0000256" key="12">
    <source>
        <dbReference type="PROSITE-ProRule" id="PRU01343"/>
    </source>
</evidence>
<feature type="binding site" evidence="10">
    <location>
        <position position="329"/>
    </location>
    <ligand>
        <name>Mg(2+)</name>
        <dbReference type="ChEBI" id="CHEBI:18420"/>
        <label>1</label>
    </ligand>
</feature>
<feature type="site" description="Transition state stabilizer" evidence="11">
    <location>
        <position position="203"/>
    </location>
</feature>
<evidence type="ECO:0000259" key="13">
    <source>
        <dbReference type="PROSITE" id="PS51999"/>
    </source>
</evidence>
<dbReference type="Pfam" id="PF06839">
    <property type="entry name" value="Zn_ribbon_GRF"/>
    <property type="match status" value="1"/>
</dbReference>
<evidence type="ECO:0000313" key="15">
    <source>
        <dbReference type="Proteomes" id="UP001180020"/>
    </source>
</evidence>
<feature type="active site" description="Proton acceptor" evidence="9">
    <location>
        <position position="330"/>
    </location>
</feature>
<dbReference type="FunFam" id="3.60.10.10:FF:000042">
    <property type="entry name" value="DNA-(apurinic or apyrimidinic site) lyase"/>
    <property type="match status" value="1"/>
</dbReference>
<feature type="site" description="Interaction with DNA substrate" evidence="11">
    <location>
        <position position="330"/>
    </location>
</feature>
<reference evidence="14" key="2">
    <citation type="submission" date="2023-06" db="EMBL/GenBank/DDBJ databases">
        <authorList>
            <person name="Ma L."/>
            <person name="Liu K.-W."/>
            <person name="Li Z."/>
            <person name="Hsiao Y.-Y."/>
            <person name="Qi Y."/>
            <person name="Fu T."/>
            <person name="Tang G."/>
            <person name="Zhang D."/>
            <person name="Sun W.-H."/>
            <person name="Liu D.-K."/>
            <person name="Li Y."/>
            <person name="Chen G.-Z."/>
            <person name="Liu X.-D."/>
            <person name="Liao X.-Y."/>
            <person name="Jiang Y.-T."/>
            <person name="Yu X."/>
            <person name="Hao Y."/>
            <person name="Huang J."/>
            <person name="Zhao X.-W."/>
            <person name="Ke S."/>
            <person name="Chen Y.-Y."/>
            <person name="Wu W.-L."/>
            <person name="Hsu J.-L."/>
            <person name="Lin Y.-F."/>
            <person name="Huang M.-D."/>
            <person name="Li C.-Y."/>
            <person name="Huang L."/>
            <person name="Wang Z.-W."/>
            <person name="Zhao X."/>
            <person name="Zhong W.-Y."/>
            <person name="Peng D.-H."/>
            <person name="Ahmad S."/>
            <person name="Lan S."/>
            <person name="Zhang J.-S."/>
            <person name="Tsai W.-C."/>
            <person name="Van De Peer Y."/>
            <person name="Liu Z.-J."/>
        </authorList>
    </citation>
    <scope>NUCLEOTIDE SEQUENCE</scope>
    <source>
        <strain evidence="14">CP</strain>
        <tissue evidence="14">Leaves</tissue>
    </source>
</reference>
<comment type="caution">
    <text evidence="14">The sequence shown here is derived from an EMBL/GenBank/DDBJ whole genome shotgun (WGS) entry which is preliminary data.</text>
</comment>
<protein>
    <recommendedName>
        <fullName evidence="2">DNA-(apurinic or apyrimidinic site) endonuclease 2</fullName>
    </recommendedName>
</protein>
<evidence type="ECO:0000256" key="10">
    <source>
        <dbReference type="PIRSR" id="PIRSR604808-2"/>
    </source>
</evidence>
<dbReference type="Proteomes" id="UP001180020">
    <property type="component" value="Unassembled WGS sequence"/>
</dbReference>
<feature type="binding site" evidence="10">
    <location>
        <position position="8"/>
    </location>
    <ligand>
        <name>Mg(2+)</name>
        <dbReference type="ChEBI" id="CHEBI:18420"/>
        <label>1</label>
    </ligand>
</feature>
<feature type="binding site" evidence="10">
    <location>
        <position position="203"/>
    </location>
    <ligand>
        <name>Mg(2+)</name>
        <dbReference type="ChEBI" id="CHEBI:18420"/>
        <label>1</label>
    </ligand>
</feature>
<dbReference type="GO" id="GO:0003906">
    <property type="term" value="F:DNA-(apurinic or apyrimidinic site) endonuclease activity"/>
    <property type="evidence" value="ECO:0007669"/>
    <property type="project" value="TreeGrafter"/>
</dbReference>
<dbReference type="InterPro" id="IPR005135">
    <property type="entry name" value="Endo/exonuclease/phosphatase"/>
</dbReference>
<feature type="site" description="Important for catalytic activity" evidence="11">
    <location>
        <position position="273"/>
    </location>
</feature>
<keyword evidence="4 12" id="KW-0863">Zinc-finger</keyword>
<dbReference type="GO" id="GO:0008270">
    <property type="term" value="F:zinc ion binding"/>
    <property type="evidence" value="ECO:0007669"/>
    <property type="project" value="UniProtKB-KW"/>
</dbReference>